<sequence>MKMWLNQFKSKKSLVLCFLGVFIFGGSFYLFMNHRMQEEKRKTLEEQLAFESSLVEKIQKEFDQAYIDNNQVFLAKEFAEKDLNELESNLKVYQDKMSEINDSWHLLGEKTTTPLQPLKQAIEKPKHEFLKNFKSIKRKFYAQNHLNQLFNEKYLYGDTINKNVVIIDSLEPKSIQMLKKKYVFDKNNPFDHVIQEGLNLAEEQLKLVTETKQSIEEMFTNSKPNDKATIDNLTHAKDLLSRIKNQKIVSQLNNRLSPVEAKLKKEKDEKQEKIKQELETKAKETGGTVEKQSDGSYVLKSNDGNTTQSGTNTQQSSPTESANQSSNQASNSQSSTQNGSTNTQPSQPTPQPQPQPTVKYTVWYTASNPADAQYNLLTGQKVFNTEAEATSWLDNYADSLLMKNITSSSYGVSTYIG</sequence>
<dbReference type="STRING" id="1121865.OMW_00647"/>
<feature type="coiled-coil region" evidence="1">
    <location>
        <begin position="41"/>
        <end position="103"/>
    </location>
</feature>
<dbReference type="Proteomes" id="UP000014113">
    <property type="component" value="Unassembled WGS sequence"/>
</dbReference>
<dbReference type="PATRIC" id="fig|1121865.3.peg.637"/>
<evidence type="ECO:0000313" key="4">
    <source>
        <dbReference type="EMBL" id="EOW87513.1"/>
    </source>
</evidence>
<proteinExistence type="predicted"/>
<feature type="region of interest" description="Disordered" evidence="2">
    <location>
        <begin position="277"/>
        <end position="357"/>
    </location>
</feature>
<gene>
    <name evidence="4" type="ORF">I568_00557</name>
</gene>
<dbReference type="RefSeq" id="WP_016182810.1">
    <property type="nucleotide sequence ID" value="NZ_JXKI01000006.1"/>
</dbReference>
<evidence type="ECO:0000256" key="1">
    <source>
        <dbReference type="SAM" id="Coils"/>
    </source>
</evidence>
<evidence type="ECO:0000313" key="5">
    <source>
        <dbReference type="Proteomes" id="UP000014113"/>
    </source>
</evidence>
<keyword evidence="3" id="KW-0472">Membrane</keyword>
<accession>S0KZ80</accession>
<keyword evidence="3" id="KW-0812">Transmembrane</keyword>
<name>S0KZ80_9ENTE</name>
<keyword evidence="1" id="KW-0175">Coiled coil</keyword>
<feature type="transmembrane region" description="Helical" evidence="3">
    <location>
        <begin position="13"/>
        <end position="32"/>
    </location>
</feature>
<protein>
    <submittedName>
        <fullName evidence="4">Uncharacterized protein</fullName>
    </submittedName>
</protein>
<evidence type="ECO:0000256" key="3">
    <source>
        <dbReference type="SAM" id="Phobius"/>
    </source>
</evidence>
<dbReference type="AlphaFoldDB" id="S0KZ80"/>
<keyword evidence="5" id="KW-1185">Reference proteome</keyword>
<feature type="compositionally biased region" description="Low complexity" evidence="2">
    <location>
        <begin position="301"/>
        <end position="346"/>
    </location>
</feature>
<keyword evidence="3" id="KW-1133">Transmembrane helix</keyword>
<evidence type="ECO:0000256" key="2">
    <source>
        <dbReference type="SAM" id="MobiDB-lite"/>
    </source>
</evidence>
<reference evidence="4 5" key="1">
    <citation type="submission" date="2013-03" db="EMBL/GenBank/DDBJ databases">
        <title>The Genome Sequence of Enterococcus columbae ATCC_51263 (PacBio/Illumina hybrid assembly).</title>
        <authorList>
            <consortium name="The Broad Institute Genomics Platform"/>
            <consortium name="The Broad Institute Genome Sequencing Center for Infectious Disease"/>
            <person name="Earl A."/>
            <person name="Russ C."/>
            <person name="Gilmore M."/>
            <person name="Surin D."/>
            <person name="Walker B."/>
            <person name="Young S."/>
            <person name="Zeng Q."/>
            <person name="Gargeya S."/>
            <person name="Fitzgerald M."/>
            <person name="Haas B."/>
            <person name="Abouelleil A."/>
            <person name="Allen A.W."/>
            <person name="Alvarado L."/>
            <person name="Arachchi H.M."/>
            <person name="Berlin A.M."/>
            <person name="Chapman S.B."/>
            <person name="Gainer-Dewar J."/>
            <person name="Goldberg J."/>
            <person name="Griggs A."/>
            <person name="Gujja S."/>
            <person name="Hansen M."/>
            <person name="Howarth C."/>
            <person name="Imamovic A."/>
            <person name="Ireland A."/>
            <person name="Larimer J."/>
            <person name="McCowan C."/>
            <person name="Murphy C."/>
            <person name="Pearson M."/>
            <person name="Poon T.W."/>
            <person name="Priest M."/>
            <person name="Roberts A."/>
            <person name="Saif S."/>
            <person name="Shea T."/>
            <person name="Sisk P."/>
            <person name="Sykes S."/>
            <person name="Wortman J."/>
            <person name="Nusbaum C."/>
            <person name="Birren B."/>
        </authorList>
    </citation>
    <scope>NUCLEOTIDE SEQUENCE [LARGE SCALE GENOMIC DNA]</scope>
    <source>
        <strain evidence="4 5">ATCC 51263</strain>
    </source>
</reference>
<organism evidence="4 5">
    <name type="scientific">Enterococcus columbae DSM 7374 = ATCC 51263</name>
    <dbReference type="NCBI Taxonomy" id="1121865"/>
    <lineage>
        <taxon>Bacteria</taxon>
        <taxon>Bacillati</taxon>
        <taxon>Bacillota</taxon>
        <taxon>Bacilli</taxon>
        <taxon>Lactobacillales</taxon>
        <taxon>Enterococcaceae</taxon>
        <taxon>Enterococcus</taxon>
    </lineage>
</organism>
<dbReference type="eggNOG" id="ENOG5032G4S">
    <property type="taxonomic scope" value="Bacteria"/>
</dbReference>
<comment type="caution">
    <text evidence="4">The sequence shown here is derived from an EMBL/GenBank/DDBJ whole genome shotgun (WGS) entry which is preliminary data.</text>
</comment>
<dbReference type="EMBL" id="ASWJ01000003">
    <property type="protein sequence ID" value="EOW87513.1"/>
    <property type="molecule type" value="Genomic_DNA"/>
</dbReference>